<gene>
    <name evidence="1" type="ORF">EVAR_84493_1</name>
</gene>
<organism evidence="1 2">
    <name type="scientific">Eumeta variegata</name>
    <name type="common">Bagworm moth</name>
    <name type="synonym">Eumeta japonica</name>
    <dbReference type="NCBI Taxonomy" id="151549"/>
    <lineage>
        <taxon>Eukaryota</taxon>
        <taxon>Metazoa</taxon>
        <taxon>Ecdysozoa</taxon>
        <taxon>Arthropoda</taxon>
        <taxon>Hexapoda</taxon>
        <taxon>Insecta</taxon>
        <taxon>Pterygota</taxon>
        <taxon>Neoptera</taxon>
        <taxon>Endopterygota</taxon>
        <taxon>Lepidoptera</taxon>
        <taxon>Glossata</taxon>
        <taxon>Ditrysia</taxon>
        <taxon>Tineoidea</taxon>
        <taxon>Psychidae</taxon>
        <taxon>Oiketicinae</taxon>
        <taxon>Eumeta</taxon>
    </lineage>
</organism>
<dbReference type="Proteomes" id="UP000299102">
    <property type="component" value="Unassembled WGS sequence"/>
</dbReference>
<keyword evidence="2" id="KW-1185">Reference proteome</keyword>
<reference evidence="1 2" key="1">
    <citation type="journal article" date="2019" name="Commun. Biol.">
        <title>The bagworm genome reveals a unique fibroin gene that provides high tensile strength.</title>
        <authorList>
            <person name="Kono N."/>
            <person name="Nakamura H."/>
            <person name="Ohtoshi R."/>
            <person name="Tomita M."/>
            <person name="Numata K."/>
            <person name="Arakawa K."/>
        </authorList>
    </citation>
    <scope>NUCLEOTIDE SEQUENCE [LARGE SCALE GENOMIC DNA]</scope>
</reference>
<sequence>MPKLQETQYGFKPQRGTEDAFYDLMTYIYKELNLKKIEVRRQVRRLRFSSNSQCDLGSESDGRENHIRCYDRAYSAVRFACLGTDGQATEKVGVRKMLNAVQRTVALKACRAHCTVCVYSALILSRLLSLDIKLREVDEVKRGKDLEDTFVDWKLGKPTYFGDLPHPAHVLKIRHESVEDLDTQTLDRIAVFGLLMYTD</sequence>
<dbReference type="EMBL" id="BGZK01000174">
    <property type="protein sequence ID" value="GBP25935.1"/>
    <property type="molecule type" value="Genomic_DNA"/>
</dbReference>
<dbReference type="OrthoDB" id="411823at2759"/>
<comment type="caution">
    <text evidence="1">The sequence shown here is derived from an EMBL/GenBank/DDBJ whole genome shotgun (WGS) entry which is preliminary data.</text>
</comment>
<dbReference type="AlphaFoldDB" id="A0A4C1UHP2"/>
<name>A0A4C1UHP2_EUMVA</name>
<evidence type="ECO:0000313" key="2">
    <source>
        <dbReference type="Proteomes" id="UP000299102"/>
    </source>
</evidence>
<proteinExistence type="predicted"/>
<evidence type="ECO:0000313" key="1">
    <source>
        <dbReference type="EMBL" id="GBP25935.1"/>
    </source>
</evidence>
<accession>A0A4C1UHP2</accession>
<protein>
    <submittedName>
        <fullName evidence="1">Uncharacterized protein</fullName>
    </submittedName>
</protein>